<keyword evidence="1" id="KW-1133">Transmembrane helix</keyword>
<keyword evidence="1" id="KW-0812">Transmembrane</keyword>
<keyword evidence="1" id="KW-0472">Membrane</keyword>
<gene>
    <name evidence="2" type="ORF">C3729_12770</name>
</gene>
<evidence type="ECO:0000313" key="2">
    <source>
        <dbReference type="EMBL" id="PPZ90487.1"/>
    </source>
</evidence>
<evidence type="ECO:0008006" key="4">
    <source>
        <dbReference type="Google" id="ProtNLM"/>
    </source>
</evidence>
<sequence length="110" mass="12649">MIFNFLKDNKELKKALKIIWILTVSLSFFIIIISLFASPNFITSNIPICESKKVGKECFLCGSTRAFLTIGKLEFKKAYELNKLSVFLFTTLLTNILIFIIYLTKKSNKL</sequence>
<reference evidence="2 3" key="1">
    <citation type="submission" date="2018-02" db="EMBL/GenBank/DDBJ databases">
        <title>Draft genome sequence of bacterial isolates from marine environment.</title>
        <authorList>
            <person name="Singh S.K."/>
            <person name="Hill R."/>
            <person name="Major S."/>
            <person name="Cai H."/>
            <person name="Li Y."/>
        </authorList>
    </citation>
    <scope>NUCLEOTIDE SEQUENCE [LARGE SCALE GENOMIC DNA]</scope>
    <source>
        <strain evidence="2 3">IMET F</strain>
    </source>
</reference>
<comment type="caution">
    <text evidence="2">The sequence shown here is derived from an EMBL/GenBank/DDBJ whole genome shotgun (WGS) entry which is preliminary data.</text>
</comment>
<dbReference type="AlphaFoldDB" id="A0A2S7I1P7"/>
<evidence type="ECO:0000256" key="1">
    <source>
        <dbReference type="SAM" id="Phobius"/>
    </source>
</evidence>
<feature type="transmembrane region" description="Helical" evidence="1">
    <location>
        <begin position="18"/>
        <end position="37"/>
    </location>
</feature>
<feature type="transmembrane region" description="Helical" evidence="1">
    <location>
        <begin position="84"/>
        <end position="104"/>
    </location>
</feature>
<name>A0A2S7I1P7_9FLAO</name>
<proteinExistence type="predicted"/>
<dbReference type="Pfam" id="PF10825">
    <property type="entry name" value="DUF2752"/>
    <property type="match status" value="1"/>
</dbReference>
<dbReference type="Proteomes" id="UP000238565">
    <property type="component" value="Unassembled WGS sequence"/>
</dbReference>
<protein>
    <recommendedName>
        <fullName evidence="4">DUF2752 domain-containing protein</fullName>
    </recommendedName>
</protein>
<accession>A0A2S7I1P7</accession>
<dbReference type="EMBL" id="PTPZ01000011">
    <property type="protein sequence ID" value="PPZ90487.1"/>
    <property type="molecule type" value="Genomic_DNA"/>
</dbReference>
<evidence type="ECO:0000313" key="3">
    <source>
        <dbReference type="Proteomes" id="UP000238565"/>
    </source>
</evidence>
<dbReference type="RefSeq" id="WP_104794509.1">
    <property type="nucleotide sequence ID" value="NZ_PTPZ01000011.1"/>
</dbReference>
<dbReference type="InterPro" id="IPR021215">
    <property type="entry name" value="DUF2752"/>
</dbReference>
<organism evidence="2 3">
    <name type="scientific">Cloacibacterium normanense</name>
    <dbReference type="NCBI Taxonomy" id="237258"/>
    <lineage>
        <taxon>Bacteria</taxon>
        <taxon>Pseudomonadati</taxon>
        <taxon>Bacteroidota</taxon>
        <taxon>Flavobacteriia</taxon>
        <taxon>Flavobacteriales</taxon>
        <taxon>Weeksellaceae</taxon>
    </lineage>
</organism>